<comment type="similarity">
    <text evidence="1">Belongs to the short-chain dehydrogenases/reductases (SDR) family.</text>
</comment>
<proteinExistence type="inferred from homology"/>
<dbReference type="PANTHER" id="PTHR43313">
    <property type="entry name" value="SHORT-CHAIN DEHYDROGENASE/REDUCTASE FAMILY 9C"/>
    <property type="match status" value="1"/>
</dbReference>
<dbReference type="PRINTS" id="PR00081">
    <property type="entry name" value="GDHRDH"/>
</dbReference>
<dbReference type="AlphaFoldDB" id="A0A2S6H1T9"/>
<comment type="caution">
    <text evidence="3">The sequence shown here is derived from an EMBL/GenBank/DDBJ whole genome shotgun (WGS) entry which is preliminary data.</text>
</comment>
<dbReference type="Gene3D" id="3.40.50.720">
    <property type="entry name" value="NAD(P)-binding Rossmann-like Domain"/>
    <property type="match status" value="1"/>
</dbReference>
<dbReference type="RefSeq" id="WP_104476639.1">
    <property type="nucleotide sequence ID" value="NZ_CP154825.1"/>
</dbReference>
<reference evidence="3 4" key="1">
    <citation type="submission" date="2018-02" db="EMBL/GenBank/DDBJ databases">
        <title>Genomic Encyclopedia of Archaeal and Bacterial Type Strains, Phase II (KMG-II): from individual species to whole genera.</title>
        <authorList>
            <person name="Goeker M."/>
        </authorList>
    </citation>
    <scope>NUCLEOTIDE SEQUENCE [LARGE SCALE GENOMIC DNA]</scope>
    <source>
        <strain evidence="3 4">YU 961-1</strain>
    </source>
</reference>
<accession>A0A2S6H1T9</accession>
<keyword evidence="4" id="KW-1185">Reference proteome</keyword>
<evidence type="ECO:0000313" key="4">
    <source>
        <dbReference type="Proteomes" id="UP000239203"/>
    </source>
</evidence>
<gene>
    <name evidence="3" type="ORF">CLV40_101648</name>
</gene>
<dbReference type="OrthoDB" id="3178062at2"/>
<dbReference type="Proteomes" id="UP000239203">
    <property type="component" value="Unassembled WGS sequence"/>
</dbReference>
<dbReference type="CDD" id="cd05374">
    <property type="entry name" value="17beta-HSD-like_SDR_c"/>
    <property type="match status" value="1"/>
</dbReference>
<dbReference type="InterPro" id="IPR036291">
    <property type="entry name" value="NAD(P)-bd_dom_sf"/>
</dbReference>
<sequence length="290" mass="30742">MNEPVLITGASSGLGEVTALALADTGHTVLAGVRSAASAERLTRVHPRLRPVTLDVTSHESVRAVGELVRAEYGGLRGLVNNAGICVTAPLECVPLEDLRAELEVHVVGVIALVQRLLPLLRGHDGRVVNISSGIGRVAAPYLGAYAASQFAKEGVSDALRREVAPLGVSVSVVEPGAVMTPIWSKVATGAERALDGVPDEVAARYRARFAEFVALNDKRARESRTRPEAVARAVVHAMTARRPRTRYRVGPDSWAASLAARLLPDRALDAVIRRQFRTDPVPSGSVVAG</sequence>
<evidence type="ECO:0000259" key="2">
    <source>
        <dbReference type="SMART" id="SM00822"/>
    </source>
</evidence>
<dbReference type="SUPFAM" id="SSF51735">
    <property type="entry name" value="NAD(P)-binding Rossmann-fold domains"/>
    <property type="match status" value="1"/>
</dbReference>
<organism evidence="3 4">
    <name type="scientific">Actinokineospora auranticolor</name>
    <dbReference type="NCBI Taxonomy" id="155976"/>
    <lineage>
        <taxon>Bacteria</taxon>
        <taxon>Bacillati</taxon>
        <taxon>Actinomycetota</taxon>
        <taxon>Actinomycetes</taxon>
        <taxon>Pseudonocardiales</taxon>
        <taxon>Pseudonocardiaceae</taxon>
        <taxon>Actinokineospora</taxon>
    </lineage>
</organism>
<dbReference type="Pfam" id="PF00106">
    <property type="entry name" value="adh_short"/>
    <property type="match status" value="1"/>
</dbReference>
<dbReference type="EMBL" id="PTIX01000001">
    <property type="protein sequence ID" value="PPK71458.1"/>
    <property type="molecule type" value="Genomic_DNA"/>
</dbReference>
<evidence type="ECO:0000313" key="3">
    <source>
        <dbReference type="EMBL" id="PPK71458.1"/>
    </source>
</evidence>
<feature type="domain" description="Ketoreductase" evidence="2">
    <location>
        <begin position="3"/>
        <end position="177"/>
    </location>
</feature>
<evidence type="ECO:0000256" key="1">
    <source>
        <dbReference type="RuleBase" id="RU000363"/>
    </source>
</evidence>
<dbReference type="InterPro" id="IPR057326">
    <property type="entry name" value="KR_dom"/>
</dbReference>
<name>A0A2S6H1T9_9PSEU</name>
<dbReference type="GO" id="GO:0016491">
    <property type="term" value="F:oxidoreductase activity"/>
    <property type="evidence" value="ECO:0007669"/>
    <property type="project" value="TreeGrafter"/>
</dbReference>
<dbReference type="InterPro" id="IPR002347">
    <property type="entry name" value="SDR_fam"/>
</dbReference>
<protein>
    <submittedName>
        <fullName evidence="3">Short-subunit dehydrogenase</fullName>
    </submittedName>
</protein>
<dbReference type="PRINTS" id="PR00080">
    <property type="entry name" value="SDRFAMILY"/>
</dbReference>
<dbReference type="PANTHER" id="PTHR43313:SF1">
    <property type="entry name" value="3BETA-HYDROXYSTEROID DEHYDROGENASE DHS-16"/>
    <property type="match status" value="1"/>
</dbReference>
<dbReference type="SMART" id="SM00822">
    <property type="entry name" value="PKS_KR"/>
    <property type="match status" value="1"/>
</dbReference>
<dbReference type="GO" id="GO:0008202">
    <property type="term" value="P:steroid metabolic process"/>
    <property type="evidence" value="ECO:0007669"/>
    <property type="project" value="TreeGrafter"/>
</dbReference>